<feature type="signal peptide" evidence="1">
    <location>
        <begin position="1"/>
        <end position="20"/>
    </location>
</feature>
<dbReference type="AlphaFoldDB" id="A0A0B6WVQ1"/>
<accession>A0A0B6WVQ1</accession>
<dbReference type="PANTHER" id="PTHR11731">
    <property type="entry name" value="PROTEASE FAMILY S9B,C DIPEPTIDYL-PEPTIDASE IV-RELATED"/>
    <property type="match status" value="1"/>
</dbReference>
<reference evidence="4 5" key="2">
    <citation type="submission" date="2015-01" db="EMBL/GenBank/DDBJ databases">
        <title>Complete genome sequence of Pyrinomonas methylaliphatogenes type strain K22T.</title>
        <authorList>
            <person name="Lee K.C.Y."/>
            <person name="Power J.F."/>
            <person name="Dunfield P.F."/>
            <person name="Morgan X.C."/>
            <person name="Huttenhower C."/>
            <person name="Stott M.B."/>
        </authorList>
    </citation>
    <scope>NUCLEOTIDE SEQUENCE [LARGE SCALE GENOMIC DNA]</scope>
    <source>
        <strain evidence="4 5">K22</strain>
    </source>
</reference>
<feature type="domain" description="Peptidase S9 prolyl oligopeptidase catalytic" evidence="2">
    <location>
        <begin position="537"/>
        <end position="736"/>
    </location>
</feature>
<dbReference type="GO" id="GO:0006508">
    <property type="term" value="P:proteolysis"/>
    <property type="evidence" value="ECO:0007669"/>
    <property type="project" value="InterPro"/>
</dbReference>
<sequence length="743" mass="84269" precursor="true">MRKTVLVTTVVVCLHLAVHAQSLSVREIMAEPSLAGMRPEGEKISPDGRWCAFLWSSTGREPRDLYIVPTDGQSPPRLLVRAAAEEGRQARAERRDDWQQAREQSISSIEWSPDSRRLLFSQRGDLFIIGLDEAKPRRLTQTSAPETNARWLGGGRIIYQSGANLFVMGTDEPRLIQLTRFGASSAQRGETTAQPATTITNAVASEDGSRVAYVISDTSKQRALIVPDYTGEFVTTSTVRRGWTEQRIEIVATDGTTETPLAIKLPPPEGQAYIRSLHWLSDGSALVVDRVDRDTKRRQIFLASAADGSAKLLYEETDAKWIAPLSRIVEPSPRNDQLMFASEGDGFNHLYLISLKEGNAQPRQLTRGAWEVNWAAWLPDGSAIVYSSTEEATTERHLYLLDARTGIGERLPTPKGMNTDPQLAKNGQWLLFEHSEWNVPNDLYAMRLCRDCGERPRPVKLTDTVPSRFREIKWTEPHFVNFTARDGKTVHARLYLPQDFDRARRYPAILFVHGAGYLQNVINGWNNYYREAMFNHLLATRGYLVLDIDYRGSAGYGREWRTDVYDFLGGLDLQDHLDGIDFLIRNYNAEPSRIGVYGGSYGGFMAEMLAMRAPDKVACAAALRPVSDWKNYYASSPIYTTERLGFPDKNPEAYRRSSPITYAEQLRRPLLILHGMVDDNVHFQDSVQLVQKLIELGKTQYFEVMFYPKENHSFVRPESWTDEYERILSFFERHLRANPNGSL</sequence>
<dbReference type="EMBL" id="CBXV010000002">
    <property type="protein sequence ID" value="CDM64359.1"/>
    <property type="molecule type" value="Genomic_DNA"/>
</dbReference>
<dbReference type="InterPro" id="IPR050278">
    <property type="entry name" value="Serine_Prot_S9B/DPPIV"/>
</dbReference>
<evidence type="ECO:0000259" key="2">
    <source>
        <dbReference type="Pfam" id="PF00326"/>
    </source>
</evidence>
<feature type="domain" description="Dipeptidylpeptidase IV N-terminal" evidence="3">
    <location>
        <begin position="123"/>
        <end position="440"/>
    </location>
</feature>
<evidence type="ECO:0000256" key="1">
    <source>
        <dbReference type="SAM" id="SignalP"/>
    </source>
</evidence>
<keyword evidence="5" id="KW-1185">Reference proteome</keyword>
<dbReference type="InterPro" id="IPR029058">
    <property type="entry name" value="AB_hydrolase_fold"/>
</dbReference>
<feature type="chain" id="PRO_5002125412" evidence="1">
    <location>
        <begin position="21"/>
        <end position="743"/>
    </location>
</feature>
<evidence type="ECO:0000313" key="4">
    <source>
        <dbReference type="EMBL" id="CDM64359.1"/>
    </source>
</evidence>
<proteinExistence type="predicted"/>
<dbReference type="RefSeq" id="WP_162199773.1">
    <property type="nucleotide sequence ID" value="NZ_CBXV010000002.1"/>
</dbReference>
<protein>
    <submittedName>
        <fullName evidence="4">Dipeptidyl aminopeptidase/acylaminoacyl peptidase</fullName>
    </submittedName>
</protein>
<reference evidence="4 5" key="1">
    <citation type="submission" date="2013-12" db="EMBL/GenBank/DDBJ databases">
        <authorList>
            <person name="Stott M."/>
        </authorList>
    </citation>
    <scope>NUCLEOTIDE SEQUENCE [LARGE SCALE GENOMIC DNA]</scope>
    <source>
        <strain evidence="4 5">K22</strain>
    </source>
</reference>
<dbReference type="Proteomes" id="UP000031518">
    <property type="component" value="Unassembled WGS sequence"/>
</dbReference>
<evidence type="ECO:0000313" key="5">
    <source>
        <dbReference type="Proteomes" id="UP000031518"/>
    </source>
</evidence>
<dbReference type="STRING" id="454194.PYK22_00352"/>
<dbReference type="GO" id="GO:0004177">
    <property type="term" value="F:aminopeptidase activity"/>
    <property type="evidence" value="ECO:0007669"/>
    <property type="project" value="UniProtKB-KW"/>
</dbReference>
<dbReference type="InterPro" id="IPR001375">
    <property type="entry name" value="Peptidase_S9_cat"/>
</dbReference>
<keyword evidence="4" id="KW-0378">Hydrolase</keyword>
<dbReference type="GO" id="GO:0008236">
    <property type="term" value="F:serine-type peptidase activity"/>
    <property type="evidence" value="ECO:0007669"/>
    <property type="project" value="InterPro"/>
</dbReference>
<dbReference type="SUPFAM" id="SSF82171">
    <property type="entry name" value="DPP6 N-terminal domain-like"/>
    <property type="match status" value="1"/>
</dbReference>
<keyword evidence="4" id="KW-0031">Aminopeptidase</keyword>
<dbReference type="Gene3D" id="2.140.10.30">
    <property type="entry name" value="Dipeptidylpeptidase IV, N-terminal domain"/>
    <property type="match status" value="1"/>
</dbReference>
<dbReference type="SUPFAM" id="SSF53474">
    <property type="entry name" value="alpha/beta-Hydrolases"/>
    <property type="match status" value="1"/>
</dbReference>
<name>A0A0B6WVQ1_9BACT</name>
<dbReference type="Gene3D" id="3.40.50.1820">
    <property type="entry name" value="alpha/beta hydrolase"/>
    <property type="match status" value="1"/>
</dbReference>
<dbReference type="PANTHER" id="PTHR11731:SF193">
    <property type="entry name" value="DIPEPTIDYL PEPTIDASE 9"/>
    <property type="match status" value="1"/>
</dbReference>
<evidence type="ECO:0000259" key="3">
    <source>
        <dbReference type="Pfam" id="PF00930"/>
    </source>
</evidence>
<gene>
    <name evidence="4" type="ORF">PYK22_00352</name>
</gene>
<dbReference type="Pfam" id="PF00326">
    <property type="entry name" value="Peptidase_S9"/>
    <property type="match status" value="1"/>
</dbReference>
<dbReference type="InterPro" id="IPR002469">
    <property type="entry name" value="Peptidase_S9B_N"/>
</dbReference>
<dbReference type="GO" id="GO:0008239">
    <property type="term" value="F:dipeptidyl-peptidase activity"/>
    <property type="evidence" value="ECO:0007669"/>
    <property type="project" value="TreeGrafter"/>
</dbReference>
<keyword evidence="4" id="KW-0645">Protease</keyword>
<organism evidence="4 5">
    <name type="scientific">Pyrinomonas methylaliphatogenes</name>
    <dbReference type="NCBI Taxonomy" id="454194"/>
    <lineage>
        <taxon>Bacteria</taxon>
        <taxon>Pseudomonadati</taxon>
        <taxon>Acidobacteriota</taxon>
        <taxon>Blastocatellia</taxon>
        <taxon>Blastocatellales</taxon>
        <taxon>Pyrinomonadaceae</taxon>
        <taxon>Pyrinomonas</taxon>
    </lineage>
</organism>
<keyword evidence="1" id="KW-0732">Signal</keyword>
<dbReference type="Pfam" id="PF00930">
    <property type="entry name" value="DPPIV_N"/>
    <property type="match status" value="1"/>
</dbReference>